<reference evidence="9" key="1">
    <citation type="journal article" date="2023" name="bioRxiv">
        <title>Improved chromosome-level genome assembly for marigold (Tagetes erecta).</title>
        <authorList>
            <person name="Jiang F."/>
            <person name="Yuan L."/>
            <person name="Wang S."/>
            <person name="Wang H."/>
            <person name="Xu D."/>
            <person name="Wang A."/>
            <person name="Fan W."/>
        </authorList>
    </citation>
    <scope>NUCLEOTIDE SEQUENCE</scope>
    <source>
        <strain evidence="9">WSJ</strain>
        <tissue evidence="9">Leaf</tissue>
    </source>
</reference>
<comment type="caution">
    <text evidence="9">The sequence shown here is derived from an EMBL/GenBank/DDBJ whole genome shotgun (WGS) entry which is preliminary data.</text>
</comment>
<name>A0AAD8NRM3_TARER</name>
<dbReference type="InterPro" id="IPR006458">
    <property type="entry name" value="Ovate_C"/>
</dbReference>
<proteinExistence type="predicted"/>
<feature type="compositionally biased region" description="Polar residues" evidence="7">
    <location>
        <begin position="59"/>
        <end position="74"/>
    </location>
</feature>
<accession>A0AAD8NRM3</accession>
<dbReference type="EMBL" id="JAUHHV010000007">
    <property type="protein sequence ID" value="KAK1418547.1"/>
    <property type="molecule type" value="Genomic_DNA"/>
</dbReference>
<sequence length="225" mass="26382">MENGFKSQISKIIQSTFNSCRPKTNSDVSDHRKFPTKDRRLIDLFSPKPQPLSFKPKSHLQTPFPTNPSTTVQNPVHRFHDKTSKKDRKKKLNTRRRRNNTTFTSITDNYYYNWWSSEEDTLFSRRSVSSDSFESVRKNRGRRGCRDWKETDVVGLDGFAISKDSSDPYEDFRGSMVDMIVEKEIFGVEELENLVECFLSLNDEEHHKVIIEVFAEIWEILVTDS</sequence>
<feature type="region of interest" description="Disordered" evidence="7">
    <location>
        <begin position="52"/>
        <end position="97"/>
    </location>
</feature>
<evidence type="ECO:0000256" key="1">
    <source>
        <dbReference type="ARBA" id="ARBA00004123"/>
    </source>
</evidence>
<evidence type="ECO:0000259" key="8">
    <source>
        <dbReference type="PROSITE" id="PS51754"/>
    </source>
</evidence>
<dbReference type="Pfam" id="PF04844">
    <property type="entry name" value="Ovate"/>
    <property type="match status" value="1"/>
</dbReference>
<dbReference type="Proteomes" id="UP001229421">
    <property type="component" value="Unassembled WGS sequence"/>
</dbReference>
<dbReference type="InterPro" id="IPR038933">
    <property type="entry name" value="Ovate"/>
</dbReference>
<dbReference type="PROSITE" id="PS51754">
    <property type="entry name" value="OVATE"/>
    <property type="match status" value="1"/>
</dbReference>
<evidence type="ECO:0000313" key="9">
    <source>
        <dbReference type="EMBL" id="KAK1418547.1"/>
    </source>
</evidence>
<keyword evidence="2 6" id="KW-0678">Repressor</keyword>
<evidence type="ECO:0000313" key="10">
    <source>
        <dbReference type="Proteomes" id="UP001229421"/>
    </source>
</evidence>
<keyword evidence="3 6" id="KW-0805">Transcription regulation</keyword>
<keyword evidence="4 6" id="KW-0804">Transcription</keyword>
<dbReference type="GO" id="GO:0045892">
    <property type="term" value="P:negative regulation of DNA-templated transcription"/>
    <property type="evidence" value="ECO:0007669"/>
    <property type="project" value="UniProtKB-UniRule"/>
</dbReference>
<dbReference type="PANTHER" id="PTHR33057">
    <property type="entry name" value="TRANSCRIPTION REPRESSOR OFP7-RELATED"/>
    <property type="match status" value="1"/>
</dbReference>
<evidence type="ECO:0000256" key="3">
    <source>
        <dbReference type="ARBA" id="ARBA00023015"/>
    </source>
</evidence>
<evidence type="ECO:0000256" key="6">
    <source>
        <dbReference type="RuleBase" id="RU367028"/>
    </source>
</evidence>
<keyword evidence="5 6" id="KW-0539">Nucleus</keyword>
<gene>
    <name evidence="9" type="ORF">QVD17_27692</name>
</gene>
<dbReference type="AlphaFoldDB" id="A0AAD8NRM3"/>
<dbReference type="GO" id="GO:0005634">
    <property type="term" value="C:nucleus"/>
    <property type="evidence" value="ECO:0007669"/>
    <property type="project" value="UniProtKB-SubCell"/>
</dbReference>
<keyword evidence="10" id="KW-1185">Reference proteome</keyword>
<protein>
    <recommendedName>
        <fullName evidence="6">Transcription repressor</fullName>
    </recommendedName>
    <alternativeName>
        <fullName evidence="6">Ovate family protein</fullName>
    </alternativeName>
</protein>
<feature type="domain" description="OVATE" evidence="8">
    <location>
        <begin position="161"/>
        <end position="220"/>
    </location>
</feature>
<dbReference type="PANTHER" id="PTHR33057:SF17">
    <property type="entry name" value="TRANSCRIPTION REPRESSOR OFP8"/>
    <property type="match status" value="1"/>
</dbReference>
<evidence type="ECO:0000256" key="5">
    <source>
        <dbReference type="ARBA" id="ARBA00023242"/>
    </source>
</evidence>
<evidence type="ECO:0000256" key="4">
    <source>
        <dbReference type="ARBA" id="ARBA00023163"/>
    </source>
</evidence>
<comment type="subcellular location">
    <subcellularLocation>
        <location evidence="1 6">Nucleus</location>
    </subcellularLocation>
</comment>
<evidence type="ECO:0000256" key="7">
    <source>
        <dbReference type="SAM" id="MobiDB-lite"/>
    </source>
</evidence>
<dbReference type="NCBIfam" id="TIGR01568">
    <property type="entry name" value="A_thal_3678"/>
    <property type="match status" value="1"/>
</dbReference>
<evidence type="ECO:0000256" key="2">
    <source>
        <dbReference type="ARBA" id="ARBA00022491"/>
    </source>
</evidence>
<organism evidence="9 10">
    <name type="scientific">Tagetes erecta</name>
    <name type="common">African marigold</name>
    <dbReference type="NCBI Taxonomy" id="13708"/>
    <lineage>
        <taxon>Eukaryota</taxon>
        <taxon>Viridiplantae</taxon>
        <taxon>Streptophyta</taxon>
        <taxon>Embryophyta</taxon>
        <taxon>Tracheophyta</taxon>
        <taxon>Spermatophyta</taxon>
        <taxon>Magnoliopsida</taxon>
        <taxon>eudicotyledons</taxon>
        <taxon>Gunneridae</taxon>
        <taxon>Pentapetalae</taxon>
        <taxon>asterids</taxon>
        <taxon>campanulids</taxon>
        <taxon>Asterales</taxon>
        <taxon>Asteraceae</taxon>
        <taxon>Asteroideae</taxon>
        <taxon>Heliantheae alliance</taxon>
        <taxon>Tageteae</taxon>
        <taxon>Tagetes</taxon>
    </lineage>
</organism>
<comment type="function">
    <text evidence="6">Transcriptional repressor that regulates multiple aspects of plant growth and development.</text>
</comment>
<feature type="compositionally biased region" description="Basic residues" evidence="7">
    <location>
        <begin position="77"/>
        <end position="97"/>
    </location>
</feature>